<evidence type="ECO:0000313" key="3">
    <source>
        <dbReference type="Proteomes" id="UP001153076"/>
    </source>
</evidence>
<dbReference type="AlphaFoldDB" id="A0A9Q1KVX5"/>
<feature type="region of interest" description="Disordered" evidence="1">
    <location>
        <begin position="157"/>
        <end position="189"/>
    </location>
</feature>
<organism evidence="2 3">
    <name type="scientific">Carnegiea gigantea</name>
    <dbReference type="NCBI Taxonomy" id="171969"/>
    <lineage>
        <taxon>Eukaryota</taxon>
        <taxon>Viridiplantae</taxon>
        <taxon>Streptophyta</taxon>
        <taxon>Embryophyta</taxon>
        <taxon>Tracheophyta</taxon>
        <taxon>Spermatophyta</taxon>
        <taxon>Magnoliopsida</taxon>
        <taxon>eudicotyledons</taxon>
        <taxon>Gunneridae</taxon>
        <taxon>Pentapetalae</taxon>
        <taxon>Caryophyllales</taxon>
        <taxon>Cactineae</taxon>
        <taxon>Cactaceae</taxon>
        <taxon>Cactoideae</taxon>
        <taxon>Echinocereeae</taxon>
        <taxon>Carnegiea</taxon>
    </lineage>
</organism>
<keyword evidence="3" id="KW-1185">Reference proteome</keyword>
<sequence length="309" mass="35485">MISHSRWISPYTSSVGSRNLQQGHVFLCLSQGRTHIQWNKWWHGSSHTSLPSLISSLHITHSVPPPLLTATDGRATTTSAAAATSLPASPLHPLAPTNLMQLSMVSTKAPSTSAEVLSVNPDENFNMLTSTLCQSAWGMSKTARLYWWTPQTSRRRRTESRSRKETLRGGNGGGGEREGKKGARRCRKERRWRATRRDFWGRGREWRWLTAIAKRDGEERREMRRCRWWWKVEEREAQREESWEEERVERAAMMMGSTRVQTEKDKTSYTGMPQLAHSVTINETADRRILKSKPKEICQKHKSAKACPF</sequence>
<comment type="caution">
    <text evidence="2">The sequence shown here is derived from an EMBL/GenBank/DDBJ whole genome shotgun (WGS) entry which is preliminary data.</text>
</comment>
<evidence type="ECO:0000256" key="1">
    <source>
        <dbReference type="SAM" id="MobiDB-lite"/>
    </source>
</evidence>
<evidence type="ECO:0000313" key="2">
    <source>
        <dbReference type="EMBL" id="KAJ8449796.1"/>
    </source>
</evidence>
<dbReference type="EMBL" id="JAKOGI010000019">
    <property type="protein sequence ID" value="KAJ8449796.1"/>
    <property type="molecule type" value="Genomic_DNA"/>
</dbReference>
<proteinExistence type="predicted"/>
<reference evidence="2" key="1">
    <citation type="submission" date="2022-04" db="EMBL/GenBank/DDBJ databases">
        <title>Carnegiea gigantea Genome sequencing and assembly v2.</title>
        <authorList>
            <person name="Copetti D."/>
            <person name="Sanderson M.J."/>
            <person name="Burquez A."/>
            <person name="Wojciechowski M.F."/>
        </authorList>
    </citation>
    <scope>NUCLEOTIDE SEQUENCE</scope>
    <source>
        <strain evidence="2">SGP5-SGP5p</strain>
        <tissue evidence="2">Aerial part</tissue>
    </source>
</reference>
<protein>
    <submittedName>
        <fullName evidence="2">Uncharacterized protein</fullName>
    </submittedName>
</protein>
<name>A0A9Q1KVX5_9CARY</name>
<accession>A0A9Q1KVX5</accession>
<dbReference type="Proteomes" id="UP001153076">
    <property type="component" value="Unassembled WGS sequence"/>
</dbReference>
<gene>
    <name evidence="2" type="ORF">Cgig2_001452</name>
</gene>